<reference evidence="1" key="1">
    <citation type="submission" date="2020-11" db="EMBL/GenBank/DDBJ databases">
        <authorList>
            <consortium name="DOE Joint Genome Institute"/>
            <person name="Ahrendt S."/>
            <person name="Riley R."/>
            <person name="Andreopoulos W."/>
            <person name="LaButti K."/>
            <person name="Pangilinan J."/>
            <person name="Ruiz-duenas F.J."/>
            <person name="Barrasa J.M."/>
            <person name="Sanchez-Garcia M."/>
            <person name="Camarero S."/>
            <person name="Miyauchi S."/>
            <person name="Serrano A."/>
            <person name="Linde D."/>
            <person name="Babiker R."/>
            <person name="Drula E."/>
            <person name="Ayuso-Fernandez I."/>
            <person name="Pacheco R."/>
            <person name="Padilla G."/>
            <person name="Ferreira P."/>
            <person name="Barriuso J."/>
            <person name="Kellner H."/>
            <person name="Castanera R."/>
            <person name="Alfaro M."/>
            <person name="Ramirez L."/>
            <person name="Pisabarro A.G."/>
            <person name="Kuo A."/>
            <person name="Tritt A."/>
            <person name="Lipzen A."/>
            <person name="He G."/>
            <person name="Yan M."/>
            <person name="Ng V."/>
            <person name="Cullen D."/>
            <person name="Martin F."/>
            <person name="Rosso M.-N."/>
            <person name="Henrissat B."/>
            <person name="Hibbett D."/>
            <person name="Martinez A.T."/>
            <person name="Grigoriev I.V."/>
        </authorList>
    </citation>
    <scope>NUCLEOTIDE SEQUENCE</scope>
    <source>
        <strain evidence="1">AH 44721</strain>
    </source>
</reference>
<sequence length="197" mass="22651">MLPDCCVVRSLSANQKVSFLIIPRIFVSVWKTSEVLPIQPWNGMRNRDARKCLFRKLVLLNCNVFQNHMKAKFVLDAQVTAALAFEQIYNSPELAAETTLARVENFEELPGFEIGPEFHLREGLKCLWYMLEKNGIRRPVAYEEVGMETRTTQTRQGLEITVLEDDMEELERKDDLKGIFIKAGDSLVASPRPFQRS</sequence>
<keyword evidence="2" id="KW-1185">Reference proteome</keyword>
<evidence type="ECO:0000313" key="2">
    <source>
        <dbReference type="Proteomes" id="UP000724874"/>
    </source>
</evidence>
<accession>A0A9P5NZM2</accession>
<protein>
    <submittedName>
        <fullName evidence="1">Uncharacterized protein</fullName>
    </submittedName>
</protein>
<proteinExistence type="predicted"/>
<name>A0A9P5NZM2_GYMJU</name>
<evidence type="ECO:0000313" key="1">
    <source>
        <dbReference type="EMBL" id="KAF8910184.1"/>
    </source>
</evidence>
<gene>
    <name evidence="1" type="ORF">CPB84DRAFT_1764840</name>
</gene>
<dbReference type="EMBL" id="JADNYJ010000007">
    <property type="protein sequence ID" value="KAF8910184.1"/>
    <property type="molecule type" value="Genomic_DNA"/>
</dbReference>
<comment type="caution">
    <text evidence="1">The sequence shown here is derived from an EMBL/GenBank/DDBJ whole genome shotgun (WGS) entry which is preliminary data.</text>
</comment>
<dbReference type="Proteomes" id="UP000724874">
    <property type="component" value="Unassembled WGS sequence"/>
</dbReference>
<dbReference type="AlphaFoldDB" id="A0A9P5NZM2"/>
<organism evidence="1 2">
    <name type="scientific">Gymnopilus junonius</name>
    <name type="common">Spectacular rustgill mushroom</name>
    <name type="synonym">Gymnopilus spectabilis subsp. junonius</name>
    <dbReference type="NCBI Taxonomy" id="109634"/>
    <lineage>
        <taxon>Eukaryota</taxon>
        <taxon>Fungi</taxon>
        <taxon>Dikarya</taxon>
        <taxon>Basidiomycota</taxon>
        <taxon>Agaricomycotina</taxon>
        <taxon>Agaricomycetes</taxon>
        <taxon>Agaricomycetidae</taxon>
        <taxon>Agaricales</taxon>
        <taxon>Agaricineae</taxon>
        <taxon>Hymenogastraceae</taxon>
        <taxon>Gymnopilus</taxon>
    </lineage>
</organism>